<evidence type="ECO:0000313" key="2">
    <source>
        <dbReference type="Proteomes" id="UP000595662"/>
    </source>
</evidence>
<dbReference type="EMBL" id="CP060776">
    <property type="protein sequence ID" value="QQK44757.1"/>
    <property type="molecule type" value="Genomic_DNA"/>
</dbReference>
<dbReference type="RefSeq" id="XP_065957112.1">
    <property type="nucleotide sequence ID" value="XM_066102029.1"/>
</dbReference>
<organism evidence="1 2">
    <name type="scientific">Penicillium digitatum</name>
    <name type="common">Green mold</name>
    <dbReference type="NCBI Taxonomy" id="36651"/>
    <lineage>
        <taxon>Eukaryota</taxon>
        <taxon>Fungi</taxon>
        <taxon>Dikarya</taxon>
        <taxon>Ascomycota</taxon>
        <taxon>Pezizomycotina</taxon>
        <taxon>Eurotiomycetes</taxon>
        <taxon>Eurotiomycetidae</taxon>
        <taxon>Eurotiales</taxon>
        <taxon>Aspergillaceae</taxon>
        <taxon>Penicillium</taxon>
    </lineage>
</organism>
<dbReference type="InterPro" id="IPR017853">
    <property type="entry name" value="GH"/>
</dbReference>
<dbReference type="AlphaFoldDB" id="A0A7T6XP85"/>
<name>A0A7T6XP85_PENDI</name>
<keyword evidence="1" id="KW-0378">Hydrolase</keyword>
<reference evidence="1 2" key="1">
    <citation type="submission" date="2020-08" db="EMBL/GenBank/DDBJ databases">
        <title>The completed genome sequence of the pathogenic ascomycete fungus Penicillium digitatum.</title>
        <authorList>
            <person name="Wang M."/>
        </authorList>
    </citation>
    <scope>NUCLEOTIDE SEQUENCE [LARGE SCALE GENOMIC DNA]</scope>
    <source>
        <strain evidence="1 2">PdW03</strain>
    </source>
</reference>
<dbReference type="Gene3D" id="3.20.20.80">
    <property type="entry name" value="Glycosidases"/>
    <property type="match status" value="1"/>
</dbReference>
<dbReference type="GO" id="GO:0016787">
    <property type="term" value="F:hydrolase activity"/>
    <property type="evidence" value="ECO:0007669"/>
    <property type="project" value="UniProtKB-KW"/>
</dbReference>
<proteinExistence type="predicted"/>
<dbReference type="SUPFAM" id="SSF51445">
    <property type="entry name" value="(Trans)glycosidases"/>
    <property type="match status" value="1"/>
</dbReference>
<gene>
    <name evidence="1" type="ORF">Pdw03_8658</name>
</gene>
<accession>A0A7T6XP85</accession>
<protein>
    <submittedName>
        <fullName evidence="1">Glycoside hydrolase, family 1</fullName>
    </submittedName>
</protein>
<sequence length="104" mass="12169">MMQLSNGLQIRALSTEFKIVLFLVLRDVHKTTPECMREQLRERLSDFTESNYALLREADIDFYGRSYHTSQFARHRDEPALETSFMGNVFISQKTDVHVLASLR</sequence>
<dbReference type="GeneID" id="90953115"/>
<dbReference type="Proteomes" id="UP000595662">
    <property type="component" value="Chromosome 3"/>
</dbReference>
<evidence type="ECO:0000313" key="1">
    <source>
        <dbReference type="EMBL" id="QQK44757.1"/>
    </source>
</evidence>